<protein>
    <recommendedName>
        <fullName evidence="2">MFS transporter</fullName>
    </recommendedName>
</protein>
<evidence type="ECO:0008006" key="2">
    <source>
        <dbReference type="Google" id="ProtNLM"/>
    </source>
</evidence>
<gene>
    <name evidence="1" type="ORF">LCGC14_3092970</name>
</gene>
<comment type="caution">
    <text evidence="1">The sequence shown here is derived from an EMBL/GenBank/DDBJ whole genome shotgun (WGS) entry which is preliminary data.</text>
</comment>
<sequence>MTQIAVMTGPMMLGLGAFQFGAWLDNQIVIMLSGPAGQSFSLLGWQIAYPLIDGSLTALGYARRLYHLPLGVLAVALGTAA</sequence>
<accession>A0A0F8W9Y0</accession>
<feature type="non-terminal residue" evidence="1">
    <location>
        <position position="81"/>
    </location>
</feature>
<evidence type="ECO:0000313" key="1">
    <source>
        <dbReference type="EMBL" id="KKK53617.1"/>
    </source>
</evidence>
<dbReference type="AlphaFoldDB" id="A0A0F8W9Y0"/>
<name>A0A0F8W9Y0_9ZZZZ</name>
<organism evidence="1">
    <name type="scientific">marine sediment metagenome</name>
    <dbReference type="NCBI Taxonomy" id="412755"/>
    <lineage>
        <taxon>unclassified sequences</taxon>
        <taxon>metagenomes</taxon>
        <taxon>ecological metagenomes</taxon>
    </lineage>
</organism>
<reference evidence="1" key="1">
    <citation type="journal article" date="2015" name="Nature">
        <title>Complex archaea that bridge the gap between prokaryotes and eukaryotes.</title>
        <authorList>
            <person name="Spang A."/>
            <person name="Saw J.H."/>
            <person name="Jorgensen S.L."/>
            <person name="Zaremba-Niedzwiedzka K."/>
            <person name="Martijn J."/>
            <person name="Lind A.E."/>
            <person name="van Eijk R."/>
            <person name="Schleper C."/>
            <person name="Guy L."/>
            <person name="Ettema T.J."/>
        </authorList>
    </citation>
    <scope>NUCLEOTIDE SEQUENCE</scope>
</reference>
<proteinExistence type="predicted"/>
<dbReference type="EMBL" id="LAZR01066411">
    <property type="protein sequence ID" value="KKK53617.1"/>
    <property type="molecule type" value="Genomic_DNA"/>
</dbReference>